<dbReference type="PANTHER" id="PTHR47676:SF1">
    <property type="entry name" value="SMR DOMAIN-CONTAINING PROTEIN"/>
    <property type="match status" value="1"/>
</dbReference>
<dbReference type="InterPro" id="IPR055319">
    <property type="entry name" value="At5g58720-like"/>
</dbReference>
<reference evidence="3" key="2">
    <citation type="submission" date="2025-08" db="UniProtKB">
        <authorList>
            <consortium name="RefSeq"/>
        </authorList>
    </citation>
    <scope>IDENTIFICATION</scope>
</reference>
<dbReference type="GeneID" id="107914361"/>
<dbReference type="InterPro" id="IPR013899">
    <property type="entry name" value="DUF1771"/>
</dbReference>
<organism evidence="2 3">
    <name type="scientific">Gossypium hirsutum</name>
    <name type="common">Upland cotton</name>
    <name type="synonym">Gossypium mexicanum</name>
    <dbReference type="NCBI Taxonomy" id="3635"/>
    <lineage>
        <taxon>Eukaryota</taxon>
        <taxon>Viridiplantae</taxon>
        <taxon>Streptophyta</taxon>
        <taxon>Embryophyta</taxon>
        <taxon>Tracheophyta</taxon>
        <taxon>Spermatophyta</taxon>
        <taxon>Magnoliopsida</taxon>
        <taxon>eudicotyledons</taxon>
        <taxon>Gunneridae</taxon>
        <taxon>Pentapetalae</taxon>
        <taxon>rosids</taxon>
        <taxon>malvids</taxon>
        <taxon>Malvales</taxon>
        <taxon>Malvaceae</taxon>
        <taxon>Malvoideae</taxon>
        <taxon>Gossypium</taxon>
    </lineage>
</organism>
<dbReference type="Proteomes" id="UP000818029">
    <property type="component" value="Chromosome D10"/>
</dbReference>
<evidence type="ECO:0000313" key="2">
    <source>
        <dbReference type="Proteomes" id="UP000818029"/>
    </source>
</evidence>
<dbReference type="RefSeq" id="XP_040959106.1">
    <property type="nucleotide sequence ID" value="XM_041103172.1"/>
</dbReference>
<gene>
    <name evidence="3" type="primary">LOC107914361</name>
</gene>
<accession>A0ABM3AW70</accession>
<dbReference type="PANTHER" id="PTHR47676">
    <property type="entry name" value="OS01G0225100 PROTEIN"/>
    <property type="match status" value="1"/>
</dbReference>
<feature type="domain" description="DUF1771" evidence="1">
    <location>
        <begin position="61"/>
        <end position="133"/>
    </location>
</feature>
<protein>
    <submittedName>
        <fullName evidence="3">SMR domain-containing protein At5g58720 isoform X6</fullName>
    </submittedName>
</protein>
<sequence>MTLPTSSLFPLSTPLPLLAFAPLFSRKSTVKMVSTDGLTARFSCSYTDAKPQQDIYAKGDEYHKFRESAKEHWDSRRSYFQKAATAYSKGELEYAAYLSDQVTYLFDKMEEWLGIVLLEALQNGAAVLDLKKLENLFNYIFNT</sequence>
<name>A0ABM3AW70_GOSHI</name>
<dbReference type="SMART" id="SM01162">
    <property type="entry name" value="DUF1771"/>
    <property type="match status" value="1"/>
</dbReference>
<evidence type="ECO:0000313" key="3">
    <source>
        <dbReference type="RefSeq" id="XP_040959106.1"/>
    </source>
</evidence>
<evidence type="ECO:0000259" key="1">
    <source>
        <dbReference type="SMART" id="SM01162"/>
    </source>
</evidence>
<proteinExistence type="predicted"/>
<dbReference type="Pfam" id="PF08590">
    <property type="entry name" value="DUF1771"/>
    <property type="match status" value="1"/>
</dbReference>
<reference evidence="2" key="1">
    <citation type="journal article" date="2020" name="Nat. Genet.">
        <title>Genomic diversifications of five Gossypium allopolyploid species and their impact on cotton improvement.</title>
        <authorList>
            <person name="Chen Z.J."/>
            <person name="Sreedasyam A."/>
            <person name="Ando A."/>
            <person name="Song Q."/>
            <person name="De Santiago L.M."/>
            <person name="Hulse-Kemp A.M."/>
            <person name="Ding M."/>
            <person name="Ye W."/>
            <person name="Kirkbride R.C."/>
            <person name="Jenkins J."/>
            <person name="Plott C."/>
            <person name="Lovell J."/>
            <person name="Lin Y.M."/>
            <person name="Vaughn R."/>
            <person name="Liu B."/>
            <person name="Simpson S."/>
            <person name="Scheffler B.E."/>
            <person name="Wen L."/>
            <person name="Saski C.A."/>
            <person name="Grover C.E."/>
            <person name="Hu G."/>
            <person name="Conover J.L."/>
            <person name="Carlson J.W."/>
            <person name="Shu S."/>
            <person name="Boston L.B."/>
            <person name="Williams M."/>
            <person name="Peterson D.G."/>
            <person name="McGee K."/>
            <person name="Jones D.C."/>
            <person name="Wendel J.F."/>
            <person name="Stelly D.M."/>
            <person name="Grimwood J."/>
            <person name="Schmutz J."/>
        </authorList>
    </citation>
    <scope>NUCLEOTIDE SEQUENCE [LARGE SCALE GENOMIC DNA]</scope>
    <source>
        <strain evidence="2">cv. TM-1</strain>
    </source>
</reference>
<keyword evidence="2" id="KW-1185">Reference proteome</keyword>